<reference evidence="2" key="1">
    <citation type="submission" date="2022-09" db="EMBL/GenBank/DDBJ databases">
        <title>Diverse halophilic archaea isolated from saline environments.</title>
        <authorList>
            <person name="Cui H.-L."/>
        </authorList>
    </citation>
    <scope>NUCLEOTIDE SEQUENCE</scope>
    <source>
        <strain evidence="2">ZS-35-S2</strain>
    </source>
</reference>
<dbReference type="KEGG" id="ssai:N0B31_17650"/>
<accession>A0A9E7R1J6</accession>
<proteinExistence type="predicted"/>
<keyword evidence="1" id="KW-0812">Transmembrane</keyword>
<feature type="transmembrane region" description="Helical" evidence="1">
    <location>
        <begin position="12"/>
        <end position="41"/>
    </location>
</feature>
<protein>
    <submittedName>
        <fullName evidence="2">Uncharacterized protein</fullName>
    </submittedName>
</protein>
<evidence type="ECO:0000313" key="2">
    <source>
        <dbReference type="EMBL" id="UWM53937.1"/>
    </source>
</evidence>
<evidence type="ECO:0000313" key="3">
    <source>
        <dbReference type="Proteomes" id="UP001057580"/>
    </source>
</evidence>
<dbReference type="EMBL" id="CP104003">
    <property type="protein sequence ID" value="UWM53937.1"/>
    <property type="molecule type" value="Genomic_DNA"/>
</dbReference>
<evidence type="ECO:0000256" key="1">
    <source>
        <dbReference type="SAM" id="Phobius"/>
    </source>
</evidence>
<sequence>MYHPVRRAIEDAVWNVLHTVAHAVLLSLLALAGLAAVVVALLVGPTLLGLSVGAVGTLVLLVAVRELAHSFDLRGVLVGPRRRQ</sequence>
<keyword evidence="1" id="KW-0472">Membrane</keyword>
<keyword evidence="3" id="KW-1185">Reference proteome</keyword>
<name>A0A9E7R1J6_9EURY</name>
<gene>
    <name evidence="2" type="ORF">N0B31_17650</name>
</gene>
<dbReference type="GeneID" id="74944286"/>
<dbReference type="RefSeq" id="WP_260592931.1">
    <property type="nucleotide sequence ID" value="NZ_CP104003.1"/>
</dbReference>
<dbReference type="Proteomes" id="UP001057580">
    <property type="component" value="Chromosome"/>
</dbReference>
<dbReference type="AlphaFoldDB" id="A0A9E7R1J6"/>
<keyword evidence="1" id="KW-1133">Transmembrane helix</keyword>
<organism evidence="2 3">
    <name type="scientific">Salinirubellus salinus</name>
    <dbReference type="NCBI Taxonomy" id="1364945"/>
    <lineage>
        <taxon>Archaea</taxon>
        <taxon>Methanobacteriati</taxon>
        <taxon>Methanobacteriota</taxon>
        <taxon>Stenosarchaea group</taxon>
        <taxon>Halobacteria</taxon>
        <taxon>Halobacteriales</taxon>
        <taxon>Natronomonadaceae</taxon>
        <taxon>Salinirubellus</taxon>
    </lineage>
</organism>
<feature type="transmembrane region" description="Helical" evidence="1">
    <location>
        <begin position="47"/>
        <end position="64"/>
    </location>
</feature>